<dbReference type="AlphaFoldDB" id="A0A3B1ADF0"/>
<reference evidence="2" key="1">
    <citation type="submission" date="2018-06" db="EMBL/GenBank/DDBJ databases">
        <authorList>
            <person name="Zhirakovskaya E."/>
        </authorList>
    </citation>
    <scope>NUCLEOTIDE SEQUENCE</scope>
</reference>
<keyword evidence="1" id="KW-0472">Membrane</keyword>
<evidence type="ECO:0000256" key="1">
    <source>
        <dbReference type="SAM" id="Phobius"/>
    </source>
</evidence>
<evidence type="ECO:0000313" key="2">
    <source>
        <dbReference type="EMBL" id="VAX03909.1"/>
    </source>
</evidence>
<feature type="transmembrane region" description="Helical" evidence="1">
    <location>
        <begin position="18"/>
        <end position="37"/>
    </location>
</feature>
<sequence>MQIVEYCGFPLSAAASVIQWHVASMFLPAFFCGSLIARYGSVKILFSGMICLAASAAFAIQGLELINFYGSLVLLGLG</sequence>
<feature type="transmembrane region" description="Helical" evidence="1">
    <location>
        <begin position="44"/>
        <end position="69"/>
    </location>
</feature>
<dbReference type="PANTHER" id="PTHR23534:SF1">
    <property type="entry name" value="MAJOR FACILITATOR SUPERFAMILY PROTEIN"/>
    <property type="match status" value="1"/>
</dbReference>
<dbReference type="EMBL" id="UOFW01000068">
    <property type="protein sequence ID" value="VAX03909.1"/>
    <property type="molecule type" value="Genomic_DNA"/>
</dbReference>
<keyword evidence="1" id="KW-1133">Transmembrane helix</keyword>
<gene>
    <name evidence="2" type="ORF">MNBD_ALPHA03-1756</name>
</gene>
<accession>A0A3B1ADF0</accession>
<keyword evidence="1" id="KW-0812">Transmembrane</keyword>
<name>A0A3B1ADF0_9ZZZZ</name>
<organism evidence="2">
    <name type="scientific">hydrothermal vent metagenome</name>
    <dbReference type="NCBI Taxonomy" id="652676"/>
    <lineage>
        <taxon>unclassified sequences</taxon>
        <taxon>metagenomes</taxon>
        <taxon>ecological metagenomes</taxon>
    </lineage>
</organism>
<dbReference type="PANTHER" id="PTHR23534">
    <property type="entry name" value="MFS PERMEASE"/>
    <property type="match status" value="1"/>
</dbReference>
<evidence type="ECO:0008006" key="3">
    <source>
        <dbReference type="Google" id="ProtNLM"/>
    </source>
</evidence>
<protein>
    <recommendedName>
        <fullName evidence="3">Major facilitator superfamily (MFS) profile domain-containing protein</fullName>
    </recommendedName>
</protein>
<proteinExistence type="predicted"/>